<proteinExistence type="inferred from homology"/>
<reference evidence="4" key="2">
    <citation type="submission" date="2020-02" db="EMBL/GenBank/DDBJ databases">
        <authorList>
            <person name="Littmann E."/>
            <person name="Sorbara M."/>
        </authorList>
    </citation>
    <scope>NUCLEOTIDE SEQUENCE</scope>
    <source>
        <strain evidence="4">MSK.1.17</strain>
    </source>
</reference>
<reference evidence="4 5" key="1">
    <citation type="journal article" date="2020" name="Cell Host Microbe">
        <title>Functional and Genomic Variation between Human-Derived Isolates of Lachnospiraceae Reveals Inter- and Intra-Species Diversity.</title>
        <authorList>
            <person name="Sorbara M.T."/>
            <person name="Littmann E.R."/>
            <person name="Fontana E."/>
            <person name="Moody T.U."/>
            <person name="Kohout C.E."/>
            <person name="Gjonbalaj M."/>
            <person name="Eaton V."/>
            <person name="Seok R."/>
            <person name="Leiner I.M."/>
            <person name="Pamer E.G."/>
        </authorList>
    </citation>
    <scope>NUCLEOTIDE SEQUENCE [LARGE SCALE GENOMIC DNA]</scope>
    <source>
        <strain evidence="4 5">MSK.1.17</strain>
    </source>
</reference>
<gene>
    <name evidence="4" type="ORF">G5B36_18735</name>
    <name evidence="3" type="ORF">L0N08_05730</name>
</gene>
<dbReference type="InterPro" id="IPR011856">
    <property type="entry name" value="tRNA_endonuc-like_dom_sf"/>
</dbReference>
<dbReference type="HAMAP" id="MF_00048">
    <property type="entry name" value="UPF0102"/>
    <property type="match status" value="1"/>
</dbReference>
<dbReference type="Proteomes" id="UP001299608">
    <property type="component" value="Unassembled WGS sequence"/>
</dbReference>
<evidence type="ECO:0000256" key="2">
    <source>
        <dbReference type="HAMAP-Rule" id="MF_00048"/>
    </source>
</evidence>
<dbReference type="EMBL" id="JAKNGE010000005">
    <property type="protein sequence ID" value="MCG4744907.1"/>
    <property type="molecule type" value="Genomic_DNA"/>
</dbReference>
<reference evidence="3" key="3">
    <citation type="submission" date="2022-01" db="EMBL/GenBank/DDBJ databases">
        <title>Collection of gut derived symbiotic bacterial strains cultured from healthy donors.</title>
        <authorList>
            <person name="Lin H."/>
            <person name="Kohout C."/>
            <person name="Waligurski E."/>
            <person name="Pamer E.G."/>
        </authorList>
    </citation>
    <scope>NUCLEOTIDE SEQUENCE</scope>
    <source>
        <strain evidence="3">DFI.6.55</strain>
    </source>
</reference>
<dbReference type="GeneID" id="97206697"/>
<dbReference type="EMBL" id="JAAITT010000029">
    <property type="protein sequence ID" value="NSJ50727.1"/>
    <property type="molecule type" value="Genomic_DNA"/>
</dbReference>
<dbReference type="NCBIfam" id="TIGR00252">
    <property type="entry name" value="YraN family protein"/>
    <property type="match status" value="1"/>
</dbReference>
<dbReference type="Proteomes" id="UP000669239">
    <property type="component" value="Unassembled WGS sequence"/>
</dbReference>
<comment type="similarity">
    <text evidence="1 2">Belongs to the UPF0102 family.</text>
</comment>
<dbReference type="RefSeq" id="WP_117558419.1">
    <property type="nucleotide sequence ID" value="NZ_BAABZL010000001.1"/>
</dbReference>
<dbReference type="Pfam" id="PF02021">
    <property type="entry name" value="UPF0102"/>
    <property type="match status" value="1"/>
</dbReference>
<evidence type="ECO:0000313" key="6">
    <source>
        <dbReference type="Proteomes" id="UP001299608"/>
    </source>
</evidence>
<dbReference type="InterPro" id="IPR011335">
    <property type="entry name" value="Restrct_endonuc-II-like"/>
</dbReference>
<keyword evidence="5" id="KW-1185">Reference proteome</keyword>
<evidence type="ECO:0000313" key="5">
    <source>
        <dbReference type="Proteomes" id="UP000669239"/>
    </source>
</evidence>
<dbReference type="NCBIfam" id="NF009154">
    <property type="entry name" value="PRK12497.3-3"/>
    <property type="match status" value="1"/>
</dbReference>
<dbReference type="NCBIfam" id="NF009150">
    <property type="entry name" value="PRK12497.1-3"/>
    <property type="match status" value="1"/>
</dbReference>
<name>A0AAX1SM83_9FIRM</name>
<sequence>MNKRETGSCYEELAAVCLQKKGYRIIERNYRCRQGEVDLVCRHGRYLVFVEVKYRSTGRMGGPLEAVDRVKQKRIRAAAVYYMFSHKIPEDCPCRFDVVGILGDQVELIQDAF</sequence>
<dbReference type="Gene3D" id="3.40.1350.10">
    <property type="match status" value="1"/>
</dbReference>
<protein>
    <recommendedName>
        <fullName evidence="2">UPF0102 protein G5B36_18735</fullName>
    </recommendedName>
</protein>
<dbReference type="GO" id="GO:0003676">
    <property type="term" value="F:nucleic acid binding"/>
    <property type="evidence" value="ECO:0007669"/>
    <property type="project" value="InterPro"/>
</dbReference>
<dbReference type="PANTHER" id="PTHR34039">
    <property type="entry name" value="UPF0102 PROTEIN YRAN"/>
    <property type="match status" value="1"/>
</dbReference>
<dbReference type="SUPFAM" id="SSF52980">
    <property type="entry name" value="Restriction endonuclease-like"/>
    <property type="match status" value="1"/>
</dbReference>
<dbReference type="AlphaFoldDB" id="A0AAX1SM83"/>
<dbReference type="CDD" id="cd20736">
    <property type="entry name" value="PoNe_Nuclease"/>
    <property type="match status" value="1"/>
</dbReference>
<evidence type="ECO:0000313" key="4">
    <source>
        <dbReference type="EMBL" id="NSJ50727.1"/>
    </source>
</evidence>
<dbReference type="InterPro" id="IPR003509">
    <property type="entry name" value="UPF0102_YraN-like"/>
</dbReference>
<accession>A0AAX1SM83</accession>
<comment type="caution">
    <text evidence="3">The sequence shown here is derived from an EMBL/GenBank/DDBJ whole genome shotgun (WGS) entry which is preliminary data.</text>
</comment>
<evidence type="ECO:0000313" key="3">
    <source>
        <dbReference type="EMBL" id="MCG4744907.1"/>
    </source>
</evidence>
<evidence type="ECO:0000256" key="1">
    <source>
        <dbReference type="ARBA" id="ARBA00006738"/>
    </source>
</evidence>
<organism evidence="3 6">
    <name type="scientific">Enterocloster aldenensis</name>
    <dbReference type="NCBI Taxonomy" id="358742"/>
    <lineage>
        <taxon>Bacteria</taxon>
        <taxon>Bacillati</taxon>
        <taxon>Bacillota</taxon>
        <taxon>Clostridia</taxon>
        <taxon>Lachnospirales</taxon>
        <taxon>Lachnospiraceae</taxon>
        <taxon>Enterocloster</taxon>
    </lineage>
</organism>
<dbReference type="PANTHER" id="PTHR34039:SF1">
    <property type="entry name" value="UPF0102 PROTEIN YRAN"/>
    <property type="match status" value="1"/>
</dbReference>